<comment type="caution">
    <text evidence="1">The sequence shown here is derived from an EMBL/GenBank/DDBJ whole genome shotgun (WGS) entry which is preliminary data.</text>
</comment>
<name>A0A645J8P9_9ZZZZ</name>
<proteinExistence type="predicted"/>
<organism evidence="1">
    <name type="scientific">bioreactor metagenome</name>
    <dbReference type="NCBI Taxonomy" id="1076179"/>
    <lineage>
        <taxon>unclassified sequences</taxon>
        <taxon>metagenomes</taxon>
        <taxon>ecological metagenomes</taxon>
    </lineage>
</organism>
<reference evidence="1" key="1">
    <citation type="submission" date="2019-08" db="EMBL/GenBank/DDBJ databases">
        <authorList>
            <person name="Kucharzyk K."/>
            <person name="Murdoch R.W."/>
            <person name="Higgins S."/>
            <person name="Loffler F."/>
        </authorList>
    </citation>
    <scope>NUCLEOTIDE SEQUENCE</scope>
</reference>
<gene>
    <name evidence="1" type="ORF">SDC9_204537</name>
</gene>
<protein>
    <submittedName>
        <fullName evidence="1">Uncharacterized protein</fullName>
    </submittedName>
</protein>
<dbReference type="EMBL" id="VSSQ01127656">
    <property type="protein sequence ID" value="MPN56844.1"/>
    <property type="molecule type" value="Genomic_DNA"/>
</dbReference>
<dbReference type="AlphaFoldDB" id="A0A645J8P9"/>
<accession>A0A645J8P9</accession>
<sequence>MGTFWLIIGPERIHTTAMISVVGGDQPVKQPGRRDRALKGRARAVQAVECPVEQRVQRVGEVGVITGGRLVDV</sequence>
<evidence type="ECO:0000313" key="1">
    <source>
        <dbReference type="EMBL" id="MPN56844.1"/>
    </source>
</evidence>